<gene>
    <name evidence="1" type="ORF">PMAYCL1PPCAC_06525</name>
</gene>
<feature type="non-terminal residue" evidence="1">
    <location>
        <position position="1"/>
    </location>
</feature>
<sequence>LKPLPFSLHPLAFVFEQAHAMEGHYYSRPSVSRTGDVVNGKTVGDVLRTARSRGDSQKEAECLRFLRNVAAPQLVGELRYLEIGNEFDIAFIKERSATLLLFASIANALVTGQRVFRFRSLSNCNFVELLDSCDPLTAVGLKEVTDRSILRVLRWAYKEDNLLVLREFECFLASQYGQSLFNEYQILHMANRFDFPHIRIGILRRIRTVEDMEEFKKDENYELQLSILDKELFELRCSIIKDCMEKGVEGNEDLYTHDVRNGCSALSSCLSRYVELTKEEEEEIFEVEDDIYREGFNSEVTGMLF</sequence>
<accession>A0AAN4ZG20</accession>
<proteinExistence type="predicted"/>
<dbReference type="EMBL" id="BTRK01000002">
    <property type="protein sequence ID" value="GMR36330.1"/>
    <property type="molecule type" value="Genomic_DNA"/>
</dbReference>
<name>A0AAN4ZG20_9BILA</name>
<keyword evidence="2" id="KW-1185">Reference proteome</keyword>
<evidence type="ECO:0000313" key="1">
    <source>
        <dbReference type="EMBL" id="GMR36330.1"/>
    </source>
</evidence>
<evidence type="ECO:0000313" key="2">
    <source>
        <dbReference type="Proteomes" id="UP001328107"/>
    </source>
</evidence>
<comment type="caution">
    <text evidence="1">The sequence shown here is derived from an EMBL/GenBank/DDBJ whole genome shotgun (WGS) entry which is preliminary data.</text>
</comment>
<organism evidence="1 2">
    <name type="scientific">Pristionchus mayeri</name>
    <dbReference type="NCBI Taxonomy" id="1317129"/>
    <lineage>
        <taxon>Eukaryota</taxon>
        <taxon>Metazoa</taxon>
        <taxon>Ecdysozoa</taxon>
        <taxon>Nematoda</taxon>
        <taxon>Chromadorea</taxon>
        <taxon>Rhabditida</taxon>
        <taxon>Rhabditina</taxon>
        <taxon>Diplogasteromorpha</taxon>
        <taxon>Diplogasteroidea</taxon>
        <taxon>Neodiplogasteridae</taxon>
        <taxon>Pristionchus</taxon>
    </lineage>
</organism>
<protein>
    <submittedName>
        <fullName evidence="1">Uncharacterized protein</fullName>
    </submittedName>
</protein>
<dbReference type="Proteomes" id="UP001328107">
    <property type="component" value="Unassembled WGS sequence"/>
</dbReference>
<reference evidence="2" key="1">
    <citation type="submission" date="2022-10" db="EMBL/GenBank/DDBJ databases">
        <title>Genome assembly of Pristionchus species.</title>
        <authorList>
            <person name="Yoshida K."/>
            <person name="Sommer R.J."/>
        </authorList>
    </citation>
    <scope>NUCLEOTIDE SEQUENCE [LARGE SCALE GENOMIC DNA]</scope>
    <source>
        <strain evidence="2">RS5460</strain>
    </source>
</reference>
<dbReference type="AlphaFoldDB" id="A0AAN4ZG20"/>